<dbReference type="AlphaFoldDB" id="A0A0N4YCB0"/>
<evidence type="ECO:0000313" key="1">
    <source>
        <dbReference type="EMBL" id="VDL77760.1"/>
    </source>
</evidence>
<dbReference type="WBParaSite" id="NBR_0001417001-mRNA-1">
    <property type="protein sequence ID" value="NBR_0001417001-mRNA-1"/>
    <property type="gene ID" value="NBR_0001417001"/>
</dbReference>
<name>A0A0N4YCB0_NIPBR</name>
<evidence type="ECO:0000313" key="2">
    <source>
        <dbReference type="Proteomes" id="UP000271162"/>
    </source>
</evidence>
<proteinExistence type="predicted"/>
<gene>
    <name evidence="1" type="ORF">NBR_LOCUS14171</name>
</gene>
<sequence length="105" mass="11782">MAVTIRMSLNELIYSIDSMLFVFLERAGPTGILWHARVKNGDVTGTRSSKSMISGTFLESVSFVYVTIFVPNSEIIPDLVNRTLWEAFSPLLQRAHQCDNLVDMA</sequence>
<evidence type="ECO:0000313" key="3">
    <source>
        <dbReference type="WBParaSite" id="NBR_0001417001-mRNA-1"/>
    </source>
</evidence>
<reference evidence="1 2" key="2">
    <citation type="submission" date="2018-11" db="EMBL/GenBank/DDBJ databases">
        <authorList>
            <consortium name="Pathogen Informatics"/>
        </authorList>
    </citation>
    <scope>NUCLEOTIDE SEQUENCE [LARGE SCALE GENOMIC DNA]</scope>
</reference>
<accession>A0A0N4YCB0</accession>
<reference evidence="3" key="1">
    <citation type="submission" date="2017-02" db="UniProtKB">
        <authorList>
            <consortium name="WormBaseParasite"/>
        </authorList>
    </citation>
    <scope>IDENTIFICATION</scope>
</reference>
<keyword evidence="2" id="KW-1185">Reference proteome</keyword>
<organism evidence="3">
    <name type="scientific">Nippostrongylus brasiliensis</name>
    <name type="common">Rat hookworm</name>
    <dbReference type="NCBI Taxonomy" id="27835"/>
    <lineage>
        <taxon>Eukaryota</taxon>
        <taxon>Metazoa</taxon>
        <taxon>Ecdysozoa</taxon>
        <taxon>Nematoda</taxon>
        <taxon>Chromadorea</taxon>
        <taxon>Rhabditida</taxon>
        <taxon>Rhabditina</taxon>
        <taxon>Rhabditomorpha</taxon>
        <taxon>Strongyloidea</taxon>
        <taxon>Heligmosomidae</taxon>
        <taxon>Nippostrongylus</taxon>
    </lineage>
</organism>
<dbReference type="Proteomes" id="UP000271162">
    <property type="component" value="Unassembled WGS sequence"/>
</dbReference>
<protein>
    <submittedName>
        <fullName evidence="3">Secreted protein</fullName>
    </submittedName>
</protein>
<dbReference type="EMBL" id="UYSL01021265">
    <property type="protein sequence ID" value="VDL77760.1"/>
    <property type="molecule type" value="Genomic_DNA"/>
</dbReference>